<evidence type="ECO:0000313" key="2">
    <source>
        <dbReference type="Proteomes" id="UP000831796"/>
    </source>
</evidence>
<dbReference type="AlphaFoldDB" id="A0A8T9Q9Z9"/>
<reference evidence="1" key="1">
    <citation type="submission" date="2022-04" db="EMBL/GenBank/DDBJ databases">
        <title>Hymenobacter sp. isolated from the air.</title>
        <authorList>
            <person name="Won M."/>
            <person name="Lee C.-M."/>
            <person name="Woen H.-Y."/>
            <person name="Kwon S.-W."/>
        </authorList>
    </citation>
    <scope>NUCLEOTIDE SEQUENCE</scope>
    <source>
        <strain evidence="1">5116S-3</strain>
    </source>
</reference>
<dbReference type="KEGG" id="hcu:MUN79_24640"/>
<dbReference type="Proteomes" id="UP000831796">
    <property type="component" value="Chromosome"/>
</dbReference>
<name>A0A8T9Q9Z9_9BACT</name>
<protein>
    <submittedName>
        <fullName evidence="1">Uncharacterized protein</fullName>
    </submittedName>
</protein>
<dbReference type="InterPro" id="IPR011042">
    <property type="entry name" value="6-blade_b-propeller_TolB-like"/>
</dbReference>
<dbReference type="SUPFAM" id="SSF63829">
    <property type="entry name" value="Calcium-dependent phosphotriesterase"/>
    <property type="match status" value="1"/>
</dbReference>
<dbReference type="RefSeq" id="WP_244675156.1">
    <property type="nucleotide sequence ID" value="NZ_CP095046.1"/>
</dbReference>
<gene>
    <name evidence="1" type="ORF">MUN79_24640</name>
</gene>
<sequence length="131" mass="14297">MNGIEFHPDGYLLVAKTDDGSLFKVPLNAPATFTKIATSQNLVGIDGLSLQDVSTLYAVTNSQSKVYRLATTNAFADVAVTGTFETLPQFPTTLARRNDSETYVLYSNLDKLQAQTTPPVSAYTIIKLKFK</sequence>
<dbReference type="EMBL" id="CP095046">
    <property type="protein sequence ID" value="UOQ71753.1"/>
    <property type="molecule type" value="Genomic_DNA"/>
</dbReference>
<proteinExistence type="predicted"/>
<evidence type="ECO:0000313" key="1">
    <source>
        <dbReference type="EMBL" id="UOQ71753.1"/>
    </source>
</evidence>
<keyword evidence="2" id="KW-1185">Reference proteome</keyword>
<organism evidence="1 2">
    <name type="scientific">Hymenobacter cellulosilyticus</name>
    <dbReference type="NCBI Taxonomy" id="2932248"/>
    <lineage>
        <taxon>Bacteria</taxon>
        <taxon>Pseudomonadati</taxon>
        <taxon>Bacteroidota</taxon>
        <taxon>Cytophagia</taxon>
        <taxon>Cytophagales</taxon>
        <taxon>Hymenobacteraceae</taxon>
        <taxon>Hymenobacter</taxon>
    </lineage>
</organism>
<dbReference type="Gene3D" id="2.120.10.30">
    <property type="entry name" value="TolB, C-terminal domain"/>
    <property type="match status" value="1"/>
</dbReference>
<accession>A0A8T9Q9Z9</accession>